<evidence type="ECO:0000256" key="9">
    <source>
        <dbReference type="PROSITE-ProRule" id="PRU00239"/>
    </source>
</evidence>
<dbReference type="Gene3D" id="2.60.120.380">
    <property type="match status" value="1"/>
</dbReference>
<accession>A0AAR2KY00</accession>
<keyword evidence="12" id="KW-1185">Reference proteome</keyword>
<dbReference type="CDD" id="cd00044">
    <property type="entry name" value="CysPc"/>
    <property type="match status" value="1"/>
</dbReference>
<keyword evidence="3" id="KW-0479">Metal-binding</keyword>
<dbReference type="GO" id="GO:0005737">
    <property type="term" value="C:cytoplasm"/>
    <property type="evidence" value="ECO:0007669"/>
    <property type="project" value="TreeGrafter"/>
</dbReference>
<dbReference type="Gene3D" id="1.10.238.10">
    <property type="entry name" value="EF-hand"/>
    <property type="match status" value="2"/>
</dbReference>
<dbReference type="AlphaFoldDB" id="A0AAR2KY00"/>
<dbReference type="InterPro" id="IPR011992">
    <property type="entry name" value="EF-hand-dom_pair"/>
</dbReference>
<dbReference type="InterPro" id="IPR038765">
    <property type="entry name" value="Papain-like_cys_pep_sf"/>
</dbReference>
<dbReference type="Pfam" id="PF01067">
    <property type="entry name" value="Calpain_III"/>
    <property type="match status" value="1"/>
</dbReference>
<dbReference type="Ensembl" id="ENSPNAT00000069576.1">
    <property type="protein sequence ID" value="ENSPNAP00000067262.1"/>
    <property type="gene ID" value="ENSPNAG00000017285.2"/>
</dbReference>
<dbReference type="InterPro" id="IPR022684">
    <property type="entry name" value="Calpain_cysteine_protease"/>
</dbReference>
<evidence type="ECO:0000313" key="12">
    <source>
        <dbReference type="Proteomes" id="UP001501920"/>
    </source>
</evidence>
<evidence type="ECO:0000256" key="8">
    <source>
        <dbReference type="PIRSR" id="PIRSR622684-1"/>
    </source>
</evidence>
<dbReference type="SMART" id="SM00230">
    <property type="entry name" value="CysPc"/>
    <property type="match status" value="1"/>
</dbReference>
<evidence type="ECO:0000256" key="4">
    <source>
        <dbReference type="ARBA" id="ARBA00022737"/>
    </source>
</evidence>
<evidence type="ECO:0000256" key="1">
    <source>
        <dbReference type="ARBA" id="ARBA00007623"/>
    </source>
</evidence>
<reference evidence="11 12" key="1">
    <citation type="submission" date="2020-10" db="EMBL/GenBank/DDBJ databases">
        <title>Pygocentrus nattereri (red-bellied piranha) genome, fPygNat1, primary haplotype.</title>
        <authorList>
            <person name="Myers G."/>
            <person name="Meyer A."/>
            <person name="Karagic N."/>
            <person name="Pippel M."/>
            <person name="Winkler S."/>
            <person name="Tracey A."/>
            <person name="Wood J."/>
            <person name="Formenti G."/>
            <person name="Howe K."/>
            <person name="Fedrigo O."/>
            <person name="Jarvis E.D."/>
        </authorList>
    </citation>
    <scope>NUCLEOTIDE SEQUENCE [LARGE SCALE GENOMIC DNA]</scope>
</reference>
<proteinExistence type="inferred from homology"/>
<dbReference type="SMART" id="SM00720">
    <property type="entry name" value="calpain_III"/>
    <property type="match status" value="1"/>
</dbReference>
<dbReference type="InterPro" id="IPR001300">
    <property type="entry name" value="Peptidase_C2_calpain_cat"/>
</dbReference>
<dbReference type="PROSITE" id="PS00018">
    <property type="entry name" value="EF_HAND_1"/>
    <property type="match status" value="1"/>
</dbReference>
<dbReference type="InterPro" id="IPR036213">
    <property type="entry name" value="Calpain_III_sf"/>
</dbReference>
<dbReference type="InterPro" id="IPR018247">
    <property type="entry name" value="EF_Hand_1_Ca_BS"/>
</dbReference>
<evidence type="ECO:0000256" key="7">
    <source>
        <dbReference type="ARBA" id="ARBA00022837"/>
    </source>
</evidence>
<dbReference type="InterPro" id="IPR022682">
    <property type="entry name" value="Calpain_domain_III"/>
</dbReference>
<reference evidence="11" key="2">
    <citation type="submission" date="2025-08" db="UniProtKB">
        <authorList>
            <consortium name="Ensembl"/>
        </authorList>
    </citation>
    <scope>IDENTIFICATION</scope>
</reference>
<dbReference type="FunFam" id="2.60.120.380:FF:000001">
    <property type="entry name" value="Calpain-1 catalytic subunit"/>
    <property type="match status" value="1"/>
</dbReference>
<dbReference type="GO" id="GO:0046872">
    <property type="term" value="F:metal ion binding"/>
    <property type="evidence" value="ECO:0007669"/>
    <property type="project" value="UniProtKB-KW"/>
</dbReference>
<evidence type="ECO:0000313" key="11">
    <source>
        <dbReference type="Ensembl" id="ENSPNAP00000067262.1"/>
    </source>
</evidence>
<evidence type="ECO:0000256" key="5">
    <source>
        <dbReference type="ARBA" id="ARBA00022801"/>
    </source>
</evidence>
<dbReference type="PANTHER" id="PTHR10183:SF395">
    <property type="entry name" value="CALPAIN 2, (M_II) LARGE SUBUNIT A-RELATED"/>
    <property type="match status" value="1"/>
</dbReference>
<dbReference type="GO" id="GO:0006508">
    <property type="term" value="P:proteolysis"/>
    <property type="evidence" value="ECO:0007669"/>
    <property type="project" value="UniProtKB-KW"/>
</dbReference>
<evidence type="ECO:0000256" key="3">
    <source>
        <dbReference type="ARBA" id="ARBA00022723"/>
    </source>
</evidence>
<evidence type="ECO:0000256" key="6">
    <source>
        <dbReference type="ARBA" id="ARBA00022807"/>
    </source>
</evidence>
<dbReference type="InterPro" id="IPR022683">
    <property type="entry name" value="Calpain_III"/>
</dbReference>
<feature type="active site" evidence="8 9">
    <location>
        <position position="106"/>
    </location>
</feature>
<reference evidence="11" key="3">
    <citation type="submission" date="2025-09" db="UniProtKB">
        <authorList>
            <consortium name="Ensembl"/>
        </authorList>
    </citation>
    <scope>IDENTIFICATION</scope>
</reference>
<dbReference type="SUPFAM" id="SSF54001">
    <property type="entry name" value="Cysteine proteinases"/>
    <property type="match status" value="1"/>
</dbReference>
<dbReference type="GeneTree" id="ENSGT00940000154784"/>
<keyword evidence="6 9" id="KW-0788">Thiol protease</keyword>
<feature type="domain" description="Calpain catalytic" evidence="10">
    <location>
        <begin position="46"/>
        <end position="343"/>
    </location>
</feature>
<dbReference type="FunFam" id="3.90.70.10:FF:000001">
    <property type="entry name" value="Calpain-1 catalytic subunit"/>
    <property type="match status" value="1"/>
</dbReference>
<name>A0AAR2KY00_PYGNA</name>
<dbReference type="SUPFAM" id="SSF49758">
    <property type="entry name" value="Calpain large subunit, middle domain (domain III)"/>
    <property type="match status" value="1"/>
</dbReference>
<evidence type="ECO:0000259" key="10">
    <source>
        <dbReference type="PROSITE" id="PS50203"/>
    </source>
</evidence>
<dbReference type="SUPFAM" id="SSF47473">
    <property type="entry name" value="EF-hand"/>
    <property type="match status" value="1"/>
</dbReference>
<dbReference type="Gene3D" id="3.90.70.10">
    <property type="entry name" value="Cysteine proteinases"/>
    <property type="match status" value="1"/>
</dbReference>
<sequence>MNSILALTLAKKRARAAGFGTNANANKYLNQDYEALRSQCLSSGQLFCDPAFPAAPESLGFKELGANSYKMKGVQWKRPGELCSKPQFISGGATKTDICQGALGDCWLLAAIASLTTNSDVLGRVVPSNQDFGSGYAGIFHFQFWQFGEWVDVVIDDRLPVKDGKLLFVHSEEGNEFWSALLEKAYAKVNGCYEALSGGSTSEGFEDFTGGIAESYELRKAPANIFQIIQKALECGSLLGCSIDITSAADSEAITRQKLVKGHAYSLTGAVEVHYHGGLEKLVRMRNPWGQVEWTGAWSDGSPEWNSVDPSERPNANAEDGEFWMSFSEFMQQYSRIEICTLTPDAITGDSVKPWSVCNYSSTWRRGSTAGGCRNNPNTFWMNPQFVIKLNEEDDDPNDNETGCSLVVGLIQKNRRRLRKDGEDMHTIGYAIYEFRGKTDVHLDKNFFLTHAQKARSETFINLREVSTRFKLLPGEYLVVPSTFEPNKDGDFCLRVFSENLNCCFQETVSDSEVDANFVALFKKLAGSDMMISAVELRLILNKIIAKRTDIKTDSFSLNTCRVLVNLMDDSGDGKLGMGEFATLWKKVQKYLVRDINHCNPKTQSTRFSLNDAIFQLLVARYADSDLTIDFDDFVACLMRLELMFRDKSRRTDLHAGNPLFFIQSSSETHVKWCAATLVAVFLKKSQRLRNIPI</sequence>
<feature type="active site" evidence="8 9">
    <location>
        <position position="287"/>
    </location>
</feature>
<feature type="active site" evidence="8 9">
    <location>
        <position position="263"/>
    </location>
</feature>
<keyword evidence="4" id="KW-0677">Repeat</keyword>
<dbReference type="PRINTS" id="PR00704">
    <property type="entry name" value="CALPAIN"/>
</dbReference>
<comment type="similarity">
    <text evidence="1">Belongs to the peptidase C2 family.</text>
</comment>
<organism evidence="11 12">
    <name type="scientific">Pygocentrus nattereri</name>
    <name type="common">Red-bellied piranha</name>
    <dbReference type="NCBI Taxonomy" id="42514"/>
    <lineage>
        <taxon>Eukaryota</taxon>
        <taxon>Metazoa</taxon>
        <taxon>Chordata</taxon>
        <taxon>Craniata</taxon>
        <taxon>Vertebrata</taxon>
        <taxon>Euteleostomi</taxon>
        <taxon>Actinopterygii</taxon>
        <taxon>Neopterygii</taxon>
        <taxon>Teleostei</taxon>
        <taxon>Ostariophysi</taxon>
        <taxon>Characiformes</taxon>
        <taxon>Characoidei</taxon>
        <taxon>Pygocentrus</taxon>
    </lineage>
</organism>
<dbReference type="Pfam" id="PF00648">
    <property type="entry name" value="Peptidase_C2"/>
    <property type="match status" value="1"/>
</dbReference>
<evidence type="ECO:0000256" key="2">
    <source>
        <dbReference type="ARBA" id="ARBA00022670"/>
    </source>
</evidence>
<dbReference type="PROSITE" id="PS50203">
    <property type="entry name" value="CALPAIN_CAT"/>
    <property type="match status" value="1"/>
</dbReference>
<dbReference type="Proteomes" id="UP001501920">
    <property type="component" value="Chromosome 25"/>
</dbReference>
<dbReference type="InterPro" id="IPR033883">
    <property type="entry name" value="C2_III"/>
</dbReference>
<dbReference type="GO" id="GO:0004198">
    <property type="term" value="F:calcium-dependent cysteine-type endopeptidase activity"/>
    <property type="evidence" value="ECO:0007669"/>
    <property type="project" value="InterPro"/>
</dbReference>
<keyword evidence="7" id="KW-0106">Calcium</keyword>
<dbReference type="PROSITE" id="PS00139">
    <property type="entry name" value="THIOL_PROTEASE_CYS"/>
    <property type="match status" value="1"/>
</dbReference>
<dbReference type="CDD" id="cd00214">
    <property type="entry name" value="Calpain_III"/>
    <property type="match status" value="1"/>
</dbReference>
<keyword evidence="5 9" id="KW-0378">Hydrolase</keyword>
<keyword evidence="2 9" id="KW-0645">Protease</keyword>
<dbReference type="PANTHER" id="PTHR10183">
    <property type="entry name" value="CALPAIN"/>
    <property type="match status" value="1"/>
</dbReference>
<protein>
    <recommendedName>
        <fullName evidence="10">Calpain catalytic domain-containing protein</fullName>
    </recommendedName>
</protein>
<dbReference type="InterPro" id="IPR000169">
    <property type="entry name" value="Pept_cys_AS"/>
</dbReference>